<evidence type="ECO:0000256" key="1">
    <source>
        <dbReference type="SAM" id="MobiDB-lite"/>
    </source>
</evidence>
<evidence type="ECO:0000313" key="2">
    <source>
        <dbReference type="EMBL" id="UNZ05950.1"/>
    </source>
</evidence>
<sequence>MYPNALDTFVASVKHQREMVIVHRVTGGYLTHNGDLQIETDPIDKIDNKRHLWVVHLEGYYKNNTVYSFENKREGKRLAINPDDPRDGMRFTDAQDPKGKLTKEMEAQRFYVLPMCNGGYSIVPFLAPDLGLMPMGNRPTPPACDRPSPHYGGQSSDNGAHDFVRPPEQPPREDPTNQELQPPGSGK</sequence>
<dbReference type="Proteomes" id="UP000829494">
    <property type="component" value="Chromosome"/>
</dbReference>
<protein>
    <submittedName>
        <fullName evidence="2">Uncharacterized protein</fullName>
    </submittedName>
</protein>
<feature type="compositionally biased region" description="Basic and acidic residues" evidence="1">
    <location>
        <begin position="159"/>
        <end position="175"/>
    </location>
</feature>
<reference evidence="2 3" key="1">
    <citation type="submission" date="2022-03" db="EMBL/GenBank/DDBJ databases">
        <title>Complete genome of Streptomyces rimosus ssp. rimosus R7 (=ATCC 10970).</title>
        <authorList>
            <person name="Beganovic S."/>
            <person name="Ruckert C."/>
            <person name="Busche T."/>
            <person name="Kalinowski J."/>
            <person name="Wittmann C."/>
        </authorList>
    </citation>
    <scope>NUCLEOTIDE SEQUENCE [LARGE SCALE GENOMIC DNA]</scope>
    <source>
        <strain evidence="2 3">R7</strain>
    </source>
</reference>
<keyword evidence="3" id="KW-1185">Reference proteome</keyword>
<gene>
    <name evidence="2" type="ORF">SRIMR7_27750</name>
</gene>
<dbReference type="GeneID" id="66854918"/>
<feature type="region of interest" description="Disordered" evidence="1">
    <location>
        <begin position="79"/>
        <end position="98"/>
    </location>
</feature>
<dbReference type="EMBL" id="CP094298">
    <property type="protein sequence ID" value="UNZ05950.1"/>
    <property type="molecule type" value="Genomic_DNA"/>
</dbReference>
<accession>A0ABY3Z7L9</accession>
<organism evidence="2 3">
    <name type="scientific">Streptomyces rimosus subsp. rimosus</name>
    <dbReference type="NCBI Taxonomy" id="132474"/>
    <lineage>
        <taxon>Bacteria</taxon>
        <taxon>Bacillati</taxon>
        <taxon>Actinomycetota</taxon>
        <taxon>Actinomycetes</taxon>
        <taxon>Kitasatosporales</taxon>
        <taxon>Streptomycetaceae</taxon>
        <taxon>Streptomyces</taxon>
    </lineage>
</organism>
<evidence type="ECO:0000313" key="3">
    <source>
        <dbReference type="Proteomes" id="UP000829494"/>
    </source>
</evidence>
<name>A0ABY3Z7L9_STRRM</name>
<dbReference type="RefSeq" id="WP_003980719.1">
    <property type="nucleotide sequence ID" value="NZ_CP043497.1"/>
</dbReference>
<proteinExistence type="predicted"/>
<feature type="region of interest" description="Disordered" evidence="1">
    <location>
        <begin position="137"/>
        <end position="187"/>
    </location>
</feature>